<proteinExistence type="predicted"/>
<evidence type="ECO:0000256" key="2">
    <source>
        <dbReference type="ARBA" id="ARBA00022737"/>
    </source>
</evidence>
<dbReference type="InterPro" id="IPR036388">
    <property type="entry name" value="WH-like_DNA-bd_sf"/>
</dbReference>
<evidence type="ECO:0000256" key="5">
    <source>
        <dbReference type="ARBA" id="ARBA00022840"/>
    </source>
</evidence>
<evidence type="ECO:0000256" key="7">
    <source>
        <dbReference type="SAM" id="MobiDB-lite"/>
    </source>
</evidence>
<feature type="domain" description="Disease resistance protein winged helix" evidence="10">
    <location>
        <begin position="436"/>
        <end position="508"/>
    </location>
</feature>
<dbReference type="Pfam" id="PF23598">
    <property type="entry name" value="LRR_14"/>
    <property type="match status" value="1"/>
</dbReference>
<organism evidence="13 14">
    <name type="scientific">Rhodamnia argentea</name>
    <dbReference type="NCBI Taxonomy" id="178133"/>
    <lineage>
        <taxon>Eukaryota</taxon>
        <taxon>Viridiplantae</taxon>
        <taxon>Streptophyta</taxon>
        <taxon>Embryophyta</taxon>
        <taxon>Tracheophyta</taxon>
        <taxon>Spermatophyta</taxon>
        <taxon>Magnoliopsida</taxon>
        <taxon>eudicotyledons</taxon>
        <taxon>Gunneridae</taxon>
        <taxon>Pentapetalae</taxon>
        <taxon>rosids</taxon>
        <taxon>malvids</taxon>
        <taxon>Myrtales</taxon>
        <taxon>Myrtaceae</taxon>
        <taxon>Myrtoideae</taxon>
        <taxon>Myrteae</taxon>
        <taxon>Australasian group</taxon>
        <taxon>Rhodamnia</taxon>
    </lineage>
</organism>
<feature type="coiled-coil region" evidence="6">
    <location>
        <begin position="123"/>
        <end position="150"/>
    </location>
</feature>
<dbReference type="SUPFAM" id="SSF52058">
    <property type="entry name" value="L domain-like"/>
    <property type="match status" value="1"/>
</dbReference>
<keyword evidence="2" id="KW-0677">Repeat</keyword>
<dbReference type="SUPFAM" id="SSF52540">
    <property type="entry name" value="P-loop containing nucleoside triphosphate hydrolases"/>
    <property type="match status" value="1"/>
</dbReference>
<keyword evidence="3" id="KW-0547">Nucleotide-binding</keyword>
<feature type="domain" description="NB-ARC" evidence="8">
    <location>
        <begin position="178"/>
        <end position="348"/>
    </location>
</feature>
<evidence type="ECO:0000259" key="11">
    <source>
        <dbReference type="Pfam" id="PF23598"/>
    </source>
</evidence>
<keyword evidence="6" id="KW-0175">Coiled coil</keyword>
<feature type="domain" description="Disease resistance N-terminal" evidence="9">
    <location>
        <begin position="25"/>
        <end position="105"/>
    </location>
</feature>
<reference evidence="14" key="2">
    <citation type="submission" date="2025-08" db="UniProtKB">
        <authorList>
            <consortium name="RefSeq"/>
        </authorList>
    </citation>
    <scope>IDENTIFICATION</scope>
    <source>
        <tissue evidence="14">Leaf</tissue>
    </source>
</reference>
<evidence type="ECO:0000259" key="8">
    <source>
        <dbReference type="Pfam" id="PF00931"/>
    </source>
</evidence>
<evidence type="ECO:0000256" key="4">
    <source>
        <dbReference type="ARBA" id="ARBA00022821"/>
    </source>
</evidence>
<feature type="region of interest" description="Disordered" evidence="7">
    <location>
        <begin position="157"/>
        <end position="176"/>
    </location>
</feature>
<dbReference type="InterPro" id="IPR041118">
    <property type="entry name" value="Rx_N"/>
</dbReference>
<dbReference type="Pfam" id="PF18052">
    <property type="entry name" value="Rx_N"/>
    <property type="match status" value="1"/>
</dbReference>
<dbReference type="Proteomes" id="UP000827889">
    <property type="component" value="Chromosome 1"/>
</dbReference>
<accession>A0ABM3HA46</accession>
<evidence type="ECO:0000313" key="13">
    <source>
        <dbReference type="Proteomes" id="UP000827889"/>
    </source>
</evidence>
<evidence type="ECO:0000313" key="14">
    <source>
        <dbReference type="RefSeq" id="XP_048133471.1"/>
    </source>
</evidence>
<dbReference type="InterPro" id="IPR027417">
    <property type="entry name" value="P-loop_NTPase"/>
</dbReference>
<feature type="domain" description="R13L1/DRL21-like LRR repeat region" evidence="12">
    <location>
        <begin position="888"/>
        <end position="949"/>
    </location>
</feature>
<dbReference type="Pfam" id="PF23559">
    <property type="entry name" value="WHD_DRP"/>
    <property type="match status" value="1"/>
</dbReference>
<keyword evidence="1" id="KW-0433">Leucine-rich repeat</keyword>
<feature type="compositionally biased region" description="Basic and acidic residues" evidence="7">
    <location>
        <begin position="163"/>
        <end position="176"/>
    </location>
</feature>
<dbReference type="Gene3D" id="1.10.10.10">
    <property type="entry name" value="Winged helix-like DNA-binding domain superfamily/Winged helix DNA-binding domain"/>
    <property type="match status" value="1"/>
</dbReference>
<dbReference type="Pfam" id="PF00931">
    <property type="entry name" value="NB-ARC"/>
    <property type="match status" value="1"/>
</dbReference>
<keyword evidence="4" id="KW-0611">Plant defense</keyword>
<dbReference type="Gene3D" id="1.10.8.430">
    <property type="entry name" value="Helical domain of apoptotic protease-activating factors"/>
    <property type="match status" value="1"/>
</dbReference>
<evidence type="ECO:0000259" key="12">
    <source>
        <dbReference type="Pfam" id="PF25019"/>
    </source>
</evidence>
<dbReference type="GeneID" id="125314658"/>
<dbReference type="InterPro" id="IPR058922">
    <property type="entry name" value="WHD_DRP"/>
</dbReference>
<dbReference type="InterPro" id="IPR032675">
    <property type="entry name" value="LRR_dom_sf"/>
</dbReference>
<dbReference type="Gene3D" id="3.80.10.10">
    <property type="entry name" value="Ribonuclease Inhibitor"/>
    <property type="match status" value="3"/>
</dbReference>
<dbReference type="InterPro" id="IPR056789">
    <property type="entry name" value="LRR_R13L1-DRL21"/>
</dbReference>
<protein>
    <submittedName>
        <fullName evidence="14">Disease resistance protein RGA3</fullName>
    </submittedName>
</protein>
<feature type="domain" description="Disease resistance R13L4/SHOC-2-like LRR" evidence="11">
    <location>
        <begin position="577"/>
        <end position="756"/>
    </location>
</feature>
<keyword evidence="5" id="KW-0067">ATP-binding</keyword>
<evidence type="ECO:0000259" key="9">
    <source>
        <dbReference type="Pfam" id="PF18052"/>
    </source>
</evidence>
<dbReference type="InterPro" id="IPR055414">
    <property type="entry name" value="LRR_R13L4/SHOC2-like"/>
</dbReference>
<evidence type="ECO:0000256" key="1">
    <source>
        <dbReference type="ARBA" id="ARBA00022614"/>
    </source>
</evidence>
<dbReference type="Gene3D" id="3.40.50.300">
    <property type="entry name" value="P-loop containing nucleotide triphosphate hydrolases"/>
    <property type="match status" value="1"/>
</dbReference>
<dbReference type="InterPro" id="IPR042197">
    <property type="entry name" value="Apaf_helical"/>
</dbReference>
<dbReference type="RefSeq" id="XP_048133471.1">
    <property type="nucleotide sequence ID" value="XM_048277514.1"/>
</dbReference>
<evidence type="ECO:0000256" key="3">
    <source>
        <dbReference type="ARBA" id="ARBA00022741"/>
    </source>
</evidence>
<evidence type="ECO:0000259" key="10">
    <source>
        <dbReference type="Pfam" id="PF23559"/>
    </source>
</evidence>
<sequence length="989" mass="113790">MAGAALSCIATAILKSLTTEIAKPVGTFASQKVQSLLRVKDDLRSLKGTVETIQAVLLDAEKKQWHNNQVKHWLGRLKDVLYDLQDLLDDVATEDLRRKVTLGNKMSKAVRVFFSKSNQLEHRLRVANKIQELRKTLDEIEKDSKLLNLERHPEETVAIGRGKKPEHPSPDEKIIGREEDKMKIKQLLLSSSSNKSVSFVAIVGKGGLGKTALARLVYNDGEVKEHFGLKMWVCVSDVFDVNSIIKEILKKANVDCQGHDDEDLPSLLRETLRGEKYLLVLDDLWNEDRNKWLKLGDWLEGGLRGSKVLLTTRSHRVAEVTDARSVIHVLRGLSEDKPWNLFKKMAFGDGAESSDPGLEEIGRDIVKKCAGVPLAIRTVGGLLYGKTKDEWLRYKVRELPEIQEIDEADDGIMQVLKFSYDHLRSSLKHCFAYCSLFPKDYVYSKEMVIHLWVAQGFIESPNGEDNLEEVADMYLSELLCRSFLDVHVKFKDGEVWTFKMHDLMHDLAQKVAGGECKIVNFKGGHNERGIRHALFTSEFFSEEKMMSLLDLHKLQTLIFLGDPSHVLNFDRVFSEGKHCRVLHLDYVNIRLPPSSFEKLKHLRYLRIGKNESIQSLPDSITDLVNLQFLELFDCRCLKTFPRDLRKLINLQYLRIWACASVSHLPSLSELPSLRTLILFDLHGLEFVQQTSDVGQSKTARTFFPSLERLELKRCTKLKGWWGSRELMTAHQKHHRSSFPKLRSVKIWHCPHLNFVPPFPQVECLDIDDAKMLEIKPDPNCPSKPRVGSTFTPFSKLMRLYLHGDDPESRMLETLLRSANNLELMSLTYCDIRSFSRGMRHLSSLRELHVDTCEGLDLLCEEDQHDTQWPFLTNLRVLKITDLMQLPEGIRHVKTTQSLKIRRYRGSSLQEWIGNLSLLEKLVLIGCRKLEHLPFEMPNLTHLKELRIIRCPITKKNRHEERPQLAHIPVIFSEDEVDESDYESDYESEY</sequence>
<dbReference type="InterPro" id="IPR002182">
    <property type="entry name" value="NB-ARC"/>
</dbReference>
<dbReference type="PANTHER" id="PTHR36766:SF35">
    <property type="entry name" value="DISEASE RESISTANCE PROTEIN RGA3"/>
    <property type="match status" value="1"/>
</dbReference>
<evidence type="ECO:0000256" key="6">
    <source>
        <dbReference type="SAM" id="Coils"/>
    </source>
</evidence>
<dbReference type="Pfam" id="PF25019">
    <property type="entry name" value="LRR_R13L1-DRL21"/>
    <property type="match status" value="1"/>
</dbReference>
<name>A0ABM3HA46_9MYRT</name>
<keyword evidence="13" id="KW-1185">Reference proteome</keyword>
<dbReference type="Gene3D" id="1.20.5.4130">
    <property type="match status" value="1"/>
</dbReference>
<reference evidence="13" key="1">
    <citation type="submission" date="2025-05" db="UniProtKB">
        <authorList>
            <consortium name="RefSeq"/>
        </authorList>
    </citation>
    <scope>NUCLEOTIDE SEQUENCE [LARGE SCALE GENOMIC DNA]</scope>
</reference>
<dbReference type="PANTHER" id="PTHR36766">
    <property type="entry name" value="PLANT BROAD-SPECTRUM MILDEW RESISTANCE PROTEIN RPW8"/>
    <property type="match status" value="1"/>
</dbReference>
<gene>
    <name evidence="14" type="primary">LOC125314658</name>
</gene>
<dbReference type="SUPFAM" id="SSF52047">
    <property type="entry name" value="RNI-like"/>
    <property type="match status" value="1"/>
</dbReference>
<dbReference type="PRINTS" id="PR00364">
    <property type="entry name" value="DISEASERSIST"/>
</dbReference>